<dbReference type="Gene3D" id="2.60.40.1730">
    <property type="entry name" value="tricorn interacting facor f3 domain"/>
    <property type="match status" value="1"/>
</dbReference>
<dbReference type="GO" id="GO:0006508">
    <property type="term" value="P:proteolysis"/>
    <property type="evidence" value="ECO:0007669"/>
    <property type="project" value="TreeGrafter"/>
</dbReference>
<dbReference type="Pfam" id="PF17900">
    <property type="entry name" value="Peptidase_M1_N"/>
    <property type="match status" value="1"/>
</dbReference>
<evidence type="ECO:0000313" key="3">
    <source>
        <dbReference type="Proteomes" id="UP001210925"/>
    </source>
</evidence>
<evidence type="ECO:0000259" key="1">
    <source>
        <dbReference type="Pfam" id="PF17900"/>
    </source>
</evidence>
<dbReference type="GO" id="GO:0042277">
    <property type="term" value="F:peptide binding"/>
    <property type="evidence" value="ECO:0007669"/>
    <property type="project" value="TreeGrafter"/>
</dbReference>
<comment type="caution">
    <text evidence="2">The sequence shown here is derived from an EMBL/GenBank/DDBJ whole genome shotgun (WGS) entry which is preliminary data.</text>
</comment>
<feature type="domain" description="Aminopeptidase N-like N-terminal" evidence="1">
    <location>
        <begin position="465"/>
        <end position="660"/>
    </location>
</feature>
<dbReference type="InterPro" id="IPR012341">
    <property type="entry name" value="6hp_glycosidase-like_sf"/>
</dbReference>
<keyword evidence="3" id="KW-1185">Reference proteome</keyword>
<dbReference type="Gene3D" id="1.50.10.10">
    <property type="match status" value="1"/>
</dbReference>
<dbReference type="InterPro" id="IPR045357">
    <property type="entry name" value="Aminopeptidase_N-like_N"/>
</dbReference>
<dbReference type="AlphaFoldDB" id="A0AAD5Y4W4"/>
<dbReference type="GO" id="GO:0043171">
    <property type="term" value="P:peptide catabolic process"/>
    <property type="evidence" value="ECO:0007669"/>
    <property type="project" value="TreeGrafter"/>
</dbReference>
<sequence length="670" mass="75682">MNIVIHNEYLRPLIKDSYTAKDIQAITDLLNQHKSLEFPTIEGRGLFKAALSPVEDSNETNYTGYDNVWVRDNIHISFAHYVINKPETAVANLKDISSFWLKYQHRWNDSITGAANVDNVMERPHIRFNGTLLEENEQTWSHAQNDAIGYFNWLYCKLAREGKLEADLDILVLIALYQNKIQFWNDEDNGHWEEARKVEASSIGAATAGFRELNTLLDENPSLLESFNAKHAAKVAELSLSLEFATGKDLVQFLFNKGHETLFSILPFECRTEGSVRETDGALLFLVYPLQIVTGSVAQKIVDDVVEHLAGDYGVRRYRGDSYWMADYKAIFNEESRTADFSEDIGSRDRHFKYGTEAQWCIFDSIISCCYGLQVQQAPSAELAADAYKKQIHFFNRSVGQVTGDDCHYGPWHCPESYYIENGKYVVNDVCPLLWTQANLLNALIMLHQSISHVSNLPKLQPYVVPTHYNVTLVPGLNSSLFYGQVSISLTVSETTNVLIANAKNLNMSSASVVVFRVEPRGLDAVQEWPKDALTHRASQKAAEIKYEGETVTFVFQHAIPATSNIILHASFQGQVANEAKGLYSNGETLETLFESGNASLCFPCWDEKSYKSTFDLTLHIPQELSASFITDVLEDKTVQYKTKEMRSLKFARTELISTDLLNFTIGNKL</sequence>
<dbReference type="GO" id="GO:0005615">
    <property type="term" value="C:extracellular space"/>
    <property type="evidence" value="ECO:0007669"/>
    <property type="project" value="TreeGrafter"/>
</dbReference>
<dbReference type="InterPro" id="IPR050344">
    <property type="entry name" value="Peptidase_M1_aminopeptidases"/>
</dbReference>
<dbReference type="GO" id="GO:0005975">
    <property type="term" value="P:carbohydrate metabolic process"/>
    <property type="evidence" value="ECO:0007669"/>
    <property type="project" value="InterPro"/>
</dbReference>
<dbReference type="Proteomes" id="UP001210925">
    <property type="component" value="Unassembled WGS sequence"/>
</dbReference>
<gene>
    <name evidence="2" type="ORF">HK103_001433</name>
</gene>
<proteinExistence type="predicted"/>
<dbReference type="GO" id="GO:0008270">
    <property type="term" value="F:zinc ion binding"/>
    <property type="evidence" value="ECO:0007669"/>
    <property type="project" value="TreeGrafter"/>
</dbReference>
<dbReference type="PANTHER" id="PTHR11533:SF174">
    <property type="entry name" value="PUROMYCIN-SENSITIVE AMINOPEPTIDASE-RELATED"/>
    <property type="match status" value="1"/>
</dbReference>
<reference evidence="2" key="1">
    <citation type="submission" date="2020-05" db="EMBL/GenBank/DDBJ databases">
        <title>Phylogenomic resolution of chytrid fungi.</title>
        <authorList>
            <person name="Stajich J.E."/>
            <person name="Amses K."/>
            <person name="Simmons R."/>
            <person name="Seto K."/>
            <person name="Myers J."/>
            <person name="Bonds A."/>
            <person name="Quandt C.A."/>
            <person name="Barry K."/>
            <person name="Liu P."/>
            <person name="Grigoriev I."/>
            <person name="Longcore J.E."/>
            <person name="James T.Y."/>
        </authorList>
    </citation>
    <scope>NUCLEOTIDE SEQUENCE</scope>
    <source>
        <strain evidence="2">PLAUS21</strain>
    </source>
</reference>
<evidence type="ECO:0000313" key="2">
    <source>
        <dbReference type="EMBL" id="KAJ3252495.1"/>
    </source>
</evidence>
<dbReference type="InterPro" id="IPR008928">
    <property type="entry name" value="6-hairpin_glycosidase_sf"/>
</dbReference>
<dbReference type="EMBL" id="JADGKB010000139">
    <property type="protein sequence ID" value="KAJ3252495.1"/>
    <property type="molecule type" value="Genomic_DNA"/>
</dbReference>
<name>A0AAD5Y4W4_9FUNG</name>
<protein>
    <recommendedName>
        <fullName evidence="1">Aminopeptidase N-like N-terminal domain-containing protein</fullName>
    </recommendedName>
</protein>
<dbReference type="SUPFAM" id="SSF63737">
    <property type="entry name" value="Leukotriene A4 hydrolase N-terminal domain"/>
    <property type="match status" value="1"/>
</dbReference>
<dbReference type="GO" id="GO:0005737">
    <property type="term" value="C:cytoplasm"/>
    <property type="evidence" value="ECO:0007669"/>
    <property type="project" value="TreeGrafter"/>
</dbReference>
<dbReference type="GO" id="GO:0070006">
    <property type="term" value="F:metalloaminopeptidase activity"/>
    <property type="evidence" value="ECO:0007669"/>
    <property type="project" value="TreeGrafter"/>
</dbReference>
<dbReference type="InterPro" id="IPR042097">
    <property type="entry name" value="Aminopeptidase_N-like_N_sf"/>
</dbReference>
<dbReference type="GO" id="GO:0016020">
    <property type="term" value="C:membrane"/>
    <property type="evidence" value="ECO:0007669"/>
    <property type="project" value="TreeGrafter"/>
</dbReference>
<accession>A0AAD5Y4W4</accession>
<dbReference type="PANTHER" id="PTHR11533">
    <property type="entry name" value="PROTEASE M1 ZINC METALLOPROTEASE"/>
    <property type="match status" value="1"/>
</dbReference>
<organism evidence="2 3">
    <name type="scientific">Boothiomyces macroporosus</name>
    <dbReference type="NCBI Taxonomy" id="261099"/>
    <lineage>
        <taxon>Eukaryota</taxon>
        <taxon>Fungi</taxon>
        <taxon>Fungi incertae sedis</taxon>
        <taxon>Chytridiomycota</taxon>
        <taxon>Chytridiomycota incertae sedis</taxon>
        <taxon>Chytridiomycetes</taxon>
        <taxon>Rhizophydiales</taxon>
        <taxon>Terramycetaceae</taxon>
        <taxon>Boothiomyces</taxon>
    </lineage>
</organism>
<dbReference type="SUPFAM" id="SSF48208">
    <property type="entry name" value="Six-hairpin glycosidases"/>
    <property type="match status" value="1"/>
</dbReference>